<evidence type="ECO:0000256" key="3">
    <source>
        <dbReference type="ARBA" id="ARBA00023163"/>
    </source>
</evidence>
<dbReference type="InterPro" id="IPR036388">
    <property type="entry name" value="WH-like_DNA-bd_sf"/>
</dbReference>
<keyword evidence="1" id="KW-0805">Transcription regulation</keyword>
<dbReference type="InterPro" id="IPR029016">
    <property type="entry name" value="GAF-like_dom_sf"/>
</dbReference>
<proteinExistence type="predicted"/>
<name>A0A830FLT9_9EURY</name>
<dbReference type="PROSITE" id="PS51078">
    <property type="entry name" value="ICLR_ED"/>
    <property type="match status" value="1"/>
</dbReference>
<dbReference type="SMART" id="SM00346">
    <property type="entry name" value="HTH_ICLR"/>
    <property type="match status" value="1"/>
</dbReference>
<evidence type="ECO:0000256" key="2">
    <source>
        <dbReference type="ARBA" id="ARBA00023125"/>
    </source>
</evidence>
<dbReference type="Pfam" id="PF09339">
    <property type="entry name" value="HTH_IclR"/>
    <property type="match status" value="1"/>
</dbReference>
<comment type="caution">
    <text evidence="5">The sequence shown here is derived from an EMBL/GenBank/DDBJ whole genome shotgun (WGS) entry which is preliminary data.</text>
</comment>
<keyword evidence="6" id="KW-1185">Reference proteome</keyword>
<dbReference type="SUPFAM" id="SSF46785">
    <property type="entry name" value="Winged helix' DNA-binding domain"/>
    <property type="match status" value="1"/>
</dbReference>
<gene>
    <name evidence="5" type="ORF">GCM10009017_11440</name>
</gene>
<dbReference type="Proteomes" id="UP000614609">
    <property type="component" value="Unassembled WGS sequence"/>
</dbReference>
<evidence type="ECO:0000313" key="6">
    <source>
        <dbReference type="Proteomes" id="UP000614609"/>
    </source>
</evidence>
<organism evidence="5 6">
    <name type="scientific">Halarchaeum rubridurum</name>
    <dbReference type="NCBI Taxonomy" id="489911"/>
    <lineage>
        <taxon>Archaea</taxon>
        <taxon>Methanobacteriati</taxon>
        <taxon>Methanobacteriota</taxon>
        <taxon>Stenosarchaea group</taxon>
        <taxon>Halobacteria</taxon>
        <taxon>Halobacteriales</taxon>
        <taxon>Halobacteriaceae</taxon>
    </lineage>
</organism>
<dbReference type="PANTHER" id="PTHR30136">
    <property type="entry name" value="HELIX-TURN-HELIX TRANSCRIPTIONAL REGULATOR, ICLR FAMILY"/>
    <property type="match status" value="1"/>
</dbReference>
<dbReference type="Pfam" id="PF01614">
    <property type="entry name" value="IclR_C"/>
    <property type="match status" value="1"/>
</dbReference>
<dbReference type="InterPro" id="IPR005471">
    <property type="entry name" value="Tscrpt_reg_IclR_N"/>
</dbReference>
<dbReference type="SUPFAM" id="SSF55781">
    <property type="entry name" value="GAF domain-like"/>
    <property type="match status" value="1"/>
</dbReference>
<keyword evidence="3" id="KW-0804">Transcription</keyword>
<dbReference type="GO" id="GO:0003700">
    <property type="term" value="F:DNA-binding transcription factor activity"/>
    <property type="evidence" value="ECO:0007669"/>
    <property type="project" value="TreeGrafter"/>
</dbReference>
<dbReference type="InterPro" id="IPR036390">
    <property type="entry name" value="WH_DNA-bd_sf"/>
</dbReference>
<dbReference type="Gene3D" id="1.10.10.10">
    <property type="entry name" value="Winged helix-like DNA-binding domain superfamily/Winged helix DNA-binding domain"/>
    <property type="match status" value="1"/>
</dbReference>
<sequence>MVDGWKELYGSPVFHTTMGDNEASRIGAVERFGEIIEVLREREPLSSRAVASALDVSKSTAHAYLATMEELEYVTRSPDGYAVSLKFLEYGMEERERLPIVDVAADTIEQLASDTSEAVYLVVEEHGYGVYVDYALGERAVTTHAIVGTRSPLHSIASGKTILAHLPEERVDEIVAAHGLPAETERTIQSREALDETLARVREQGYAINEHEANAGTRAVGAPVVVDDEVVAAIAVAGPAHRITPERIEADVLGEVLAAANEIELTYPS</sequence>
<dbReference type="AlphaFoldDB" id="A0A830FLT9"/>
<dbReference type="Gene3D" id="3.30.450.40">
    <property type="match status" value="1"/>
</dbReference>
<dbReference type="EMBL" id="BMOO01000002">
    <property type="protein sequence ID" value="GGM63044.1"/>
    <property type="molecule type" value="Genomic_DNA"/>
</dbReference>
<dbReference type="GO" id="GO:0045892">
    <property type="term" value="P:negative regulation of DNA-templated transcription"/>
    <property type="evidence" value="ECO:0007669"/>
    <property type="project" value="TreeGrafter"/>
</dbReference>
<protein>
    <submittedName>
        <fullName evidence="5">IclR family transcriptional regulator</fullName>
    </submittedName>
</protein>
<dbReference type="InterPro" id="IPR014757">
    <property type="entry name" value="Tscrpt_reg_IclR_C"/>
</dbReference>
<dbReference type="GO" id="GO:0003677">
    <property type="term" value="F:DNA binding"/>
    <property type="evidence" value="ECO:0007669"/>
    <property type="project" value="UniProtKB-KW"/>
</dbReference>
<reference evidence="5" key="1">
    <citation type="journal article" date="2014" name="Int. J. Syst. Evol. Microbiol.">
        <title>Complete genome sequence of Corynebacterium casei LMG S-19264T (=DSM 44701T), isolated from a smear-ripened cheese.</title>
        <authorList>
            <consortium name="US DOE Joint Genome Institute (JGI-PGF)"/>
            <person name="Walter F."/>
            <person name="Albersmeier A."/>
            <person name="Kalinowski J."/>
            <person name="Ruckert C."/>
        </authorList>
    </citation>
    <scope>NUCLEOTIDE SEQUENCE</scope>
    <source>
        <strain evidence="5">JCM 16108</strain>
    </source>
</reference>
<evidence type="ECO:0000256" key="1">
    <source>
        <dbReference type="ARBA" id="ARBA00023015"/>
    </source>
</evidence>
<dbReference type="InterPro" id="IPR050707">
    <property type="entry name" value="HTH_MetabolicPath_Reg"/>
</dbReference>
<evidence type="ECO:0000259" key="4">
    <source>
        <dbReference type="PROSITE" id="PS51078"/>
    </source>
</evidence>
<dbReference type="PANTHER" id="PTHR30136:SF35">
    <property type="entry name" value="HTH-TYPE TRANSCRIPTIONAL REGULATOR RV1719"/>
    <property type="match status" value="1"/>
</dbReference>
<evidence type="ECO:0000313" key="5">
    <source>
        <dbReference type="EMBL" id="GGM63044.1"/>
    </source>
</evidence>
<reference evidence="5" key="2">
    <citation type="submission" date="2020-09" db="EMBL/GenBank/DDBJ databases">
        <authorList>
            <person name="Sun Q."/>
            <person name="Ohkuma M."/>
        </authorList>
    </citation>
    <scope>NUCLEOTIDE SEQUENCE</scope>
    <source>
        <strain evidence="5">JCM 16108</strain>
    </source>
</reference>
<feature type="domain" description="IclR-ED" evidence="4">
    <location>
        <begin position="86"/>
        <end position="269"/>
    </location>
</feature>
<keyword evidence="2" id="KW-0238">DNA-binding</keyword>
<accession>A0A830FLT9</accession>